<dbReference type="InterPro" id="IPR042101">
    <property type="entry name" value="SRP54_N_sf"/>
</dbReference>
<evidence type="ECO:0000313" key="12">
    <source>
        <dbReference type="EMBL" id="MDX8150440.1"/>
    </source>
</evidence>
<organism evidence="12 13">
    <name type="scientific">Patulibacter brassicae</name>
    <dbReference type="NCBI Taxonomy" id="1705717"/>
    <lineage>
        <taxon>Bacteria</taxon>
        <taxon>Bacillati</taxon>
        <taxon>Actinomycetota</taxon>
        <taxon>Thermoleophilia</taxon>
        <taxon>Solirubrobacterales</taxon>
        <taxon>Patulibacteraceae</taxon>
        <taxon>Patulibacter</taxon>
    </lineage>
</organism>
<evidence type="ECO:0000256" key="6">
    <source>
        <dbReference type="ARBA" id="ARBA00023135"/>
    </source>
</evidence>
<evidence type="ECO:0000256" key="10">
    <source>
        <dbReference type="SAM" id="MobiDB-lite"/>
    </source>
</evidence>
<dbReference type="InterPro" id="IPR027417">
    <property type="entry name" value="P-loop_NTPase"/>
</dbReference>
<evidence type="ECO:0000256" key="3">
    <source>
        <dbReference type="ARBA" id="ARBA00022801"/>
    </source>
</evidence>
<feature type="domain" description="SRP54-type proteins GTP-binding" evidence="11">
    <location>
        <begin position="269"/>
        <end position="282"/>
    </location>
</feature>
<sequence length="472" mass="51072">MFDALSEKLQATLDDVRQRGTLTEADVNAAMREIRLALLEADVNYKVVKSFTATVKERCLGADVLGQLNPGQQVVGIVHEELKALLGGDTIELEFSSRPPTVILMSGLQGSGKTTAVGKLAKLLKEDKGSAVAVAACDVQRPAAVEQLRLVGEQAGATVYDRGTELPALDVARWALDQAKQDGKDVLIVDTAGRLHVDQELMAELVAIRDAVRPQTILLTVDAMTGQDAVNVAEQFQAAAGFDGVVMSKLDGDARGGAALSVKAVTGKPILFASTGEKLGDFQVFHPDRMAQRILGMGDVLTLVERAQQQFDERDAKDLERKFRRNEFTLEDFLKQMKMIRRMGPLSKVMGMLPGVGQQLQGQQIDDREMDRVEAIILSMTVKERRHPELIKGSRRLRIAKGSGTSVQQVNQLVKNFQQMRKLMKQMSKGGMRDLGALMNGQGGAGLPGGGAGGQAGIPVRGGGRAARRRKR</sequence>
<dbReference type="PROSITE" id="PS00300">
    <property type="entry name" value="SRP54"/>
    <property type="match status" value="1"/>
</dbReference>
<evidence type="ECO:0000313" key="13">
    <source>
        <dbReference type="Proteomes" id="UP001277761"/>
    </source>
</evidence>
<feature type="binding site" evidence="9">
    <location>
        <begin position="190"/>
        <end position="194"/>
    </location>
    <ligand>
        <name>GTP</name>
        <dbReference type="ChEBI" id="CHEBI:37565"/>
    </ligand>
</feature>
<dbReference type="RefSeq" id="WP_319952588.1">
    <property type="nucleotide sequence ID" value="NZ_JAXAVX010000001.1"/>
</dbReference>
<reference evidence="12 13" key="1">
    <citation type="submission" date="2023-11" db="EMBL/GenBank/DDBJ databases">
        <authorList>
            <person name="Xu M."/>
            <person name="Jiang T."/>
        </authorList>
    </citation>
    <scope>NUCLEOTIDE SEQUENCE [LARGE SCALE GENOMIC DNA]</scope>
    <source>
        <strain evidence="12 13">SD</strain>
    </source>
</reference>
<keyword evidence="4 9" id="KW-0694">RNA-binding</keyword>
<dbReference type="Pfam" id="PF02881">
    <property type="entry name" value="SRP54_N"/>
    <property type="match status" value="1"/>
</dbReference>
<comment type="caution">
    <text evidence="12">The sequence shown here is derived from an EMBL/GenBank/DDBJ whole genome shotgun (WGS) entry which is preliminary data.</text>
</comment>
<comment type="similarity">
    <text evidence="1 9">Belongs to the GTP-binding SRP family. SRP54 subfamily.</text>
</comment>
<dbReference type="NCBIfam" id="TIGR00959">
    <property type="entry name" value="ffh"/>
    <property type="match status" value="1"/>
</dbReference>
<dbReference type="HAMAP" id="MF_00306">
    <property type="entry name" value="SRP54"/>
    <property type="match status" value="1"/>
</dbReference>
<dbReference type="InterPro" id="IPR022941">
    <property type="entry name" value="SRP54"/>
</dbReference>
<evidence type="ECO:0000256" key="8">
    <source>
        <dbReference type="ARBA" id="ARBA00048027"/>
    </source>
</evidence>
<comment type="function">
    <text evidence="9">Involved in targeting and insertion of nascent membrane proteins into the cytoplasmic membrane. Binds to the hydrophobic signal sequence of the ribosome-nascent chain (RNC) as it emerges from the ribosomes. The SRP-RNC complex is then targeted to the cytoplasmic membrane where it interacts with the SRP receptor FtsY.</text>
</comment>
<feature type="binding site" evidence="9">
    <location>
        <begin position="107"/>
        <end position="114"/>
    </location>
    <ligand>
        <name>GTP</name>
        <dbReference type="ChEBI" id="CHEBI:37565"/>
    </ligand>
</feature>
<feature type="binding site" evidence="9">
    <location>
        <begin position="248"/>
        <end position="251"/>
    </location>
    <ligand>
        <name>GTP</name>
        <dbReference type="ChEBI" id="CHEBI:37565"/>
    </ligand>
</feature>
<dbReference type="Pfam" id="PF00448">
    <property type="entry name" value="SRP54"/>
    <property type="match status" value="1"/>
</dbReference>
<keyword evidence="6 9" id="KW-0733">Signal recognition particle</keyword>
<evidence type="ECO:0000256" key="5">
    <source>
        <dbReference type="ARBA" id="ARBA00023134"/>
    </source>
</evidence>
<keyword evidence="9" id="KW-0963">Cytoplasm</keyword>
<evidence type="ECO:0000256" key="7">
    <source>
        <dbReference type="ARBA" id="ARBA00023274"/>
    </source>
</evidence>
<evidence type="ECO:0000256" key="1">
    <source>
        <dbReference type="ARBA" id="ARBA00005450"/>
    </source>
</evidence>
<dbReference type="SMART" id="SM00962">
    <property type="entry name" value="SRP54"/>
    <property type="match status" value="1"/>
</dbReference>
<keyword evidence="13" id="KW-1185">Reference proteome</keyword>
<dbReference type="Gene3D" id="1.20.120.140">
    <property type="entry name" value="Signal recognition particle SRP54, nucleotide-binding domain"/>
    <property type="match status" value="1"/>
</dbReference>
<protein>
    <recommendedName>
        <fullName evidence="9">Signal recognition particle protein</fullName>
        <ecNumber evidence="9">3.6.5.4</ecNumber>
    </recommendedName>
    <alternativeName>
        <fullName evidence="9">Fifty-four homolog</fullName>
    </alternativeName>
</protein>
<dbReference type="PANTHER" id="PTHR11564:SF5">
    <property type="entry name" value="SIGNAL RECOGNITION PARTICLE SUBUNIT SRP54"/>
    <property type="match status" value="1"/>
</dbReference>
<feature type="region of interest" description="Disordered" evidence="10">
    <location>
        <begin position="448"/>
        <end position="472"/>
    </location>
</feature>
<keyword evidence="7 9" id="KW-0687">Ribonucleoprotein</keyword>
<evidence type="ECO:0000256" key="9">
    <source>
        <dbReference type="HAMAP-Rule" id="MF_00306"/>
    </source>
</evidence>
<keyword evidence="5 9" id="KW-0342">GTP-binding</keyword>
<keyword evidence="2 9" id="KW-0547">Nucleotide-binding</keyword>
<dbReference type="Gene3D" id="1.10.260.30">
    <property type="entry name" value="Signal recognition particle, SRP54 subunit, M-domain"/>
    <property type="match status" value="1"/>
</dbReference>
<evidence type="ECO:0000256" key="4">
    <source>
        <dbReference type="ARBA" id="ARBA00022884"/>
    </source>
</evidence>
<dbReference type="SUPFAM" id="SSF47446">
    <property type="entry name" value="Signal peptide-binding domain"/>
    <property type="match status" value="1"/>
</dbReference>
<dbReference type="Gene3D" id="3.40.50.300">
    <property type="entry name" value="P-loop containing nucleotide triphosphate hydrolases"/>
    <property type="match status" value="1"/>
</dbReference>
<name>A0ABU4VHX6_9ACTN</name>
<evidence type="ECO:0000256" key="2">
    <source>
        <dbReference type="ARBA" id="ARBA00022741"/>
    </source>
</evidence>
<evidence type="ECO:0000259" key="11">
    <source>
        <dbReference type="PROSITE" id="PS00300"/>
    </source>
</evidence>
<dbReference type="SUPFAM" id="SSF52540">
    <property type="entry name" value="P-loop containing nucleoside triphosphate hydrolases"/>
    <property type="match status" value="1"/>
</dbReference>
<dbReference type="PANTHER" id="PTHR11564">
    <property type="entry name" value="SIGNAL RECOGNITION PARTICLE 54K PROTEIN SRP54"/>
    <property type="match status" value="1"/>
</dbReference>
<dbReference type="InterPro" id="IPR013822">
    <property type="entry name" value="Signal_recog_particl_SRP54_hlx"/>
</dbReference>
<dbReference type="Pfam" id="PF02978">
    <property type="entry name" value="SRP_SPB"/>
    <property type="match status" value="1"/>
</dbReference>
<comment type="subunit">
    <text evidence="9">Part of the signal recognition particle protein translocation system, which is composed of SRP and FtsY.</text>
</comment>
<feature type="compositionally biased region" description="Gly residues" evidence="10">
    <location>
        <begin position="448"/>
        <end position="465"/>
    </location>
</feature>
<dbReference type="InterPro" id="IPR003593">
    <property type="entry name" value="AAA+_ATPase"/>
</dbReference>
<dbReference type="SMART" id="SM00382">
    <property type="entry name" value="AAA"/>
    <property type="match status" value="1"/>
</dbReference>
<dbReference type="EMBL" id="JAXAVX010000001">
    <property type="protein sequence ID" value="MDX8150440.1"/>
    <property type="molecule type" value="Genomic_DNA"/>
</dbReference>
<dbReference type="InterPro" id="IPR000897">
    <property type="entry name" value="SRP54_GTPase_dom"/>
</dbReference>
<comment type="subcellular location">
    <subcellularLocation>
        <location evidence="9">Cytoplasm</location>
    </subcellularLocation>
    <text evidence="9">The SRP-RNC complex is targeted to the cytoplasmic membrane.</text>
</comment>
<dbReference type="EC" id="3.6.5.4" evidence="9"/>
<dbReference type="Proteomes" id="UP001277761">
    <property type="component" value="Unassembled WGS sequence"/>
</dbReference>
<accession>A0ABU4VHX6</accession>
<dbReference type="InterPro" id="IPR004125">
    <property type="entry name" value="Signal_recog_particle_SRP54_M"/>
</dbReference>
<dbReference type="InterPro" id="IPR004780">
    <property type="entry name" value="SRP"/>
</dbReference>
<keyword evidence="3 9" id="KW-0378">Hydrolase</keyword>
<comment type="catalytic activity">
    <reaction evidence="8 9">
        <text>GTP + H2O = GDP + phosphate + H(+)</text>
        <dbReference type="Rhea" id="RHEA:19669"/>
        <dbReference type="ChEBI" id="CHEBI:15377"/>
        <dbReference type="ChEBI" id="CHEBI:15378"/>
        <dbReference type="ChEBI" id="CHEBI:37565"/>
        <dbReference type="ChEBI" id="CHEBI:43474"/>
        <dbReference type="ChEBI" id="CHEBI:58189"/>
        <dbReference type="EC" id="3.6.5.4"/>
    </reaction>
</comment>
<dbReference type="InterPro" id="IPR036891">
    <property type="entry name" value="Signal_recog_part_SRP54_M_sf"/>
</dbReference>
<proteinExistence type="inferred from homology"/>
<comment type="domain">
    <text evidence="9">Composed of three domains: the N-terminal N domain, which is responsible for interactions with the ribosome, the central G domain, which binds GTP, and the C-terminal M domain, which binds the RNA and the signal sequence of the RNC.</text>
</comment>
<gene>
    <name evidence="9 12" type="primary">ffh</name>
    <name evidence="12" type="ORF">SK069_02450</name>
</gene>
<dbReference type="SMART" id="SM00963">
    <property type="entry name" value="SRP54_N"/>
    <property type="match status" value="1"/>
</dbReference>
<dbReference type="CDD" id="cd18539">
    <property type="entry name" value="SRP_G"/>
    <property type="match status" value="1"/>
</dbReference>